<dbReference type="EMBL" id="JADOXO010000302">
    <property type="protein sequence ID" value="KAF9806933.1"/>
    <property type="molecule type" value="Genomic_DNA"/>
</dbReference>
<accession>A0A8H7NWM1</accession>
<name>A0A8H7NWM1_9APHY</name>
<evidence type="ECO:0000313" key="3">
    <source>
        <dbReference type="Proteomes" id="UP000639403"/>
    </source>
</evidence>
<reference evidence="2" key="2">
    <citation type="journal article" name="Front. Microbiol.">
        <title>Degradative Capacity of Two Strains of Rhodonia placenta: From Phenotype to Genotype.</title>
        <authorList>
            <person name="Kolle M."/>
            <person name="Horta M.A.C."/>
            <person name="Nowrousian M."/>
            <person name="Ohm R.A."/>
            <person name="Benz J.P."/>
            <person name="Pilgard A."/>
        </authorList>
    </citation>
    <scope>NUCLEOTIDE SEQUENCE</scope>
    <source>
        <strain evidence="2">FPRL280</strain>
    </source>
</reference>
<sequence>MMLHPSSTRSRAKDVGLGLMRAVKAIAYTPRLPARCPSSAMCASLSTHLALRPWTFTFRLRGSTHYPAKTCPLPFSLPFLHLPLLNLLQLQHQNLLSRQPRQPPNHAEVSAFGSRRSGSRTCRLARAQQEDVALRRSPRA</sequence>
<gene>
    <name evidence="2" type="ORF">IEO21_08466</name>
</gene>
<feature type="region of interest" description="Disordered" evidence="1">
    <location>
        <begin position="97"/>
        <end position="140"/>
    </location>
</feature>
<reference evidence="2" key="1">
    <citation type="submission" date="2020-11" db="EMBL/GenBank/DDBJ databases">
        <authorList>
            <person name="Koelle M."/>
            <person name="Horta M.A.C."/>
            <person name="Nowrousian M."/>
            <person name="Ohm R.A."/>
            <person name="Benz P."/>
            <person name="Pilgard A."/>
        </authorList>
    </citation>
    <scope>NUCLEOTIDE SEQUENCE</scope>
    <source>
        <strain evidence="2">FPRL280</strain>
    </source>
</reference>
<protein>
    <submittedName>
        <fullName evidence="2">Uncharacterized protein</fullName>
    </submittedName>
</protein>
<evidence type="ECO:0000256" key="1">
    <source>
        <dbReference type="SAM" id="MobiDB-lite"/>
    </source>
</evidence>
<dbReference type="Proteomes" id="UP000639403">
    <property type="component" value="Unassembled WGS sequence"/>
</dbReference>
<dbReference type="AlphaFoldDB" id="A0A8H7NWM1"/>
<organism evidence="2 3">
    <name type="scientific">Rhodonia placenta</name>
    <dbReference type="NCBI Taxonomy" id="104341"/>
    <lineage>
        <taxon>Eukaryota</taxon>
        <taxon>Fungi</taxon>
        <taxon>Dikarya</taxon>
        <taxon>Basidiomycota</taxon>
        <taxon>Agaricomycotina</taxon>
        <taxon>Agaricomycetes</taxon>
        <taxon>Polyporales</taxon>
        <taxon>Adustoporiaceae</taxon>
        <taxon>Rhodonia</taxon>
    </lineage>
</organism>
<comment type="caution">
    <text evidence="2">The sequence shown here is derived from an EMBL/GenBank/DDBJ whole genome shotgun (WGS) entry which is preliminary data.</text>
</comment>
<proteinExistence type="predicted"/>
<evidence type="ECO:0000313" key="2">
    <source>
        <dbReference type="EMBL" id="KAF9806933.1"/>
    </source>
</evidence>